<name>A0A2G1X9S8_STRCJ</name>
<dbReference type="PANTHER" id="PTHR30383:SF5">
    <property type="entry name" value="SGNH HYDROLASE-TYPE ESTERASE DOMAIN-CONTAINING PROTEIN"/>
    <property type="match status" value="1"/>
</dbReference>
<proteinExistence type="predicted"/>
<accession>A0A2G1X9S8</accession>
<evidence type="ECO:0000256" key="2">
    <source>
        <dbReference type="SAM" id="SignalP"/>
    </source>
</evidence>
<dbReference type="InterPro" id="IPR013830">
    <property type="entry name" value="SGNH_hydro"/>
</dbReference>
<evidence type="ECO:0000256" key="1">
    <source>
        <dbReference type="ARBA" id="ARBA00022729"/>
    </source>
</evidence>
<evidence type="ECO:0000313" key="5">
    <source>
        <dbReference type="Proteomes" id="UP000222531"/>
    </source>
</evidence>
<organism evidence="4 5">
    <name type="scientific">Streptomyces cinnamoneus</name>
    <name type="common">Streptoverticillium cinnamoneum</name>
    <dbReference type="NCBI Taxonomy" id="53446"/>
    <lineage>
        <taxon>Bacteria</taxon>
        <taxon>Bacillati</taxon>
        <taxon>Actinomycetota</taxon>
        <taxon>Actinomycetes</taxon>
        <taxon>Kitasatosporales</taxon>
        <taxon>Streptomycetaceae</taxon>
        <taxon>Streptomyces</taxon>
        <taxon>Streptomyces cinnamoneus group</taxon>
    </lineage>
</organism>
<feature type="domain" description="SGNH hydrolase-type esterase" evidence="3">
    <location>
        <begin position="65"/>
        <end position="237"/>
    </location>
</feature>
<dbReference type="Gene3D" id="3.40.50.1110">
    <property type="entry name" value="SGNH hydrolase"/>
    <property type="match status" value="1"/>
</dbReference>
<reference evidence="4 5" key="1">
    <citation type="journal article" date="2017" name="Biochemistry">
        <title>Identification of the Biosynthetic Pathway for the Antibiotic Bicyclomycin.</title>
        <authorList>
            <person name="Patteson J."/>
            <person name="Cai W."/>
            <person name="Johnson R.A."/>
            <person name="Santa Maria K."/>
            <person name="Li B."/>
        </authorList>
    </citation>
    <scope>NUCLEOTIDE SEQUENCE [LARGE SCALE GENOMIC DNA]</scope>
    <source>
        <strain evidence="4 5">ATCC 21532</strain>
    </source>
</reference>
<dbReference type="InterPro" id="IPR013517">
    <property type="entry name" value="FG-GAP"/>
</dbReference>
<keyword evidence="5" id="KW-1185">Reference proteome</keyword>
<protein>
    <recommendedName>
        <fullName evidence="3">SGNH hydrolase-type esterase domain-containing protein</fullName>
    </recommendedName>
</protein>
<feature type="chain" id="PRO_5038552347" description="SGNH hydrolase-type esterase domain-containing protein" evidence="2">
    <location>
        <begin position="32"/>
        <end position="539"/>
    </location>
</feature>
<sequence>MPLAPPRPCSATRLLVAALAAALTTSLAATAAVTPAAAAPAPDTAVTAPAGRQNWKVPRLAVMPLGDSITWGAGSSTRNGYRFALRDKLASHTDSLQFVGSVRTNGADHEGHSGWQIADLSENIERWLPAADPNVVLLHIGTNDMDLNNDVDGAPLRLGRLIDQITRAAPDMTLLVASLVPSQSAEMQKRVEKFNAEVPRLVAERRNKGFKVGYIDMSALTTRDLNDRLHPNDSGYTKMATAFYEGLTRAAGDGWLREHVDVKPPPPGHAPLGDYQVDINGDGKADYLVVEDNGSVHGYVNNGGDGHGGWIDQGIIATGTGAPGTKVRFADINADGKADYLVLDDNGSVHAWTNNSDTAKDSWTDRGVIATGTGALASRVRFADINADGKADYLVLDDNGSVHAWTNNGGDGHGGWTDQGIIATGTGVPANKVRFADINADRKADYLVLDDNGSVHAWTHNSDTAKDSWTDQGIIVSGTPTPDGGIRFSDIDGDGKADHLIVHDDGAVDALVNQGGGRGGWVDYGRIATGAGPGFRVRI</sequence>
<dbReference type="SUPFAM" id="SSF52266">
    <property type="entry name" value="SGNH hydrolase"/>
    <property type="match status" value="1"/>
</dbReference>
<dbReference type="PANTHER" id="PTHR30383">
    <property type="entry name" value="THIOESTERASE 1/PROTEASE 1/LYSOPHOSPHOLIPASE L1"/>
    <property type="match status" value="1"/>
</dbReference>
<dbReference type="CDD" id="cd01833">
    <property type="entry name" value="XynB_like"/>
    <property type="match status" value="1"/>
</dbReference>
<feature type="signal peptide" evidence="2">
    <location>
        <begin position="1"/>
        <end position="31"/>
    </location>
</feature>
<comment type="caution">
    <text evidence="4">The sequence shown here is derived from an EMBL/GenBank/DDBJ whole genome shotgun (WGS) entry which is preliminary data.</text>
</comment>
<evidence type="ECO:0000313" key="4">
    <source>
        <dbReference type="EMBL" id="PHQ47973.1"/>
    </source>
</evidence>
<evidence type="ECO:0000259" key="3">
    <source>
        <dbReference type="Pfam" id="PF13472"/>
    </source>
</evidence>
<keyword evidence="1 2" id="KW-0732">Signal</keyword>
<dbReference type="Pfam" id="PF13517">
    <property type="entry name" value="FG-GAP_3"/>
    <property type="match status" value="2"/>
</dbReference>
<dbReference type="InterPro" id="IPR036514">
    <property type="entry name" value="SGNH_hydro_sf"/>
</dbReference>
<gene>
    <name evidence="4" type="ORF">BLA24_31430</name>
</gene>
<dbReference type="EMBL" id="NHZO01000168">
    <property type="protein sequence ID" value="PHQ47973.1"/>
    <property type="molecule type" value="Genomic_DNA"/>
</dbReference>
<dbReference type="SUPFAM" id="SSF69318">
    <property type="entry name" value="Integrin alpha N-terminal domain"/>
    <property type="match status" value="2"/>
</dbReference>
<dbReference type="GO" id="GO:0004622">
    <property type="term" value="F:phosphatidylcholine lysophospholipase activity"/>
    <property type="evidence" value="ECO:0007669"/>
    <property type="project" value="TreeGrafter"/>
</dbReference>
<dbReference type="InterPro" id="IPR051532">
    <property type="entry name" value="Ester_Hydrolysis_Enzymes"/>
</dbReference>
<dbReference type="AlphaFoldDB" id="A0A2G1X9S8"/>
<dbReference type="Proteomes" id="UP000222531">
    <property type="component" value="Unassembled WGS sequence"/>
</dbReference>
<dbReference type="Pfam" id="PF13472">
    <property type="entry name" value="Lipase_GDSL_2"/>
    <property type="match status" value="1"/>
</dbReference>
<dbReference type="InterPro" id="IPR028994">
    <property type="entry name" value="Integrin_alpha_N"/>
</dbReference>